<gene>
    <name evidence="1" type="ORF">PFNF135_06233</name>
</gene>
<reference evidence="1 2" key="1">
    <citation type="submission" date="2013-02" db="EMBL/GenBank/DDBJ databases">
        <title>The Genome Annotation of Plasmodium falciparum NF135/5.C10.</title>
        <authorList>
            <consortium name="The Broad Institute Genome Sequencing Platform"/>
            <consortium name="The Broad Institute Genome Sequencing Center for Infectious Disease"/>
            <person name="Neafsey D."/>
            <person name="Hoffman S."/>
            <person name="Volkman S."/>
            <person name="Rosenthal P."/>
            <person name="Walker B."/>
            <person name="Young S.K."/>
            <person name="Zeng Q."/>
            <person name="Gargeya S."/>
            <person name="Fitzgerald M."/>
            <person name="Haas B."/>
            <person name="Abouelleil A."/>
            <person name="Allen A.W."/>
            <person name="Alvarado L."/>
            <person name="Arachchi H.M."/>
            <person name="Berlin A.M."/>
            <person name="Chapman S.B."/>
            <person name="Gainer-Dewar J."/>
            <person name="Goldberg J."/>
            <person name="Griggs A."/>
            <person name="Gujja S."/>
            <person name="Hansen M."/>
            <person name="Howarth C."/>
            <person name="Imamovic A."/>
            <person name="Ireland A."/>
            <person name="Larimer J."/>
            <person name="McCowan C."/>
            <person name="Murphy C."/>
            <person name="Pearson M."/>
            <person name="Poon T.W."/>
            <person name="Priest M."/>
            <person name="Roberts A."/>
            <person name="Saif S."/>
            <person name="Shea T."/>
            <person name="Sisk P."/>
            <person name="Sykes S."/>
            <person name="Wortman J."/>
            <person name="Nusbaum C."/>
            <person name="Birren B."/>
        </authorList>
    </citation>
    <scope>NUCLEOTIDE SEQUENCE [LARGE SCALE GENOMIC DNA]</scope>
    <source>
        <strain evidence="1 2">NF135/5.C10</strain>
    </source>
</reference>
<proteinExistence type="predicted"/>
<name>W4I8N3_PLAFA</name>
<dbReference type="AlphaFoldDB" id="W4I8N3"/>
<accession>W4I8N3</accession>
<organism evidence="1 2">
    <name type="scientific">Plasmodium falciparum NF135/5.C10</name>
    <dbReference type="NCBI Taxonomy" id="1036726"/>
    <lineage>
        <taxon>Eukaryota</taxon>
        <taxon>Sar</taxon>
        <taxon>Alveolata</taxon>
        <taxon>Apicomplexa</taxon>
        <taxon>Aconoidasida</taxon>
        <taxon>Haemosporida</taxon>
        <taxon>Plasmodiidae</taxon>
        <taxon>Plasmodium</taxon>
        <taxon>Plasmodium (Laverania)</taxon>
    </lineage>
</organism>
<dbReference type="EMBL" id="KI926184">
    <property type="protein sequence ID" value="ETW39399.1"/>
    <property type="molecule type" value="Genomic_DNA"/>
</dbReference>
<sequence length="96" mass="11489">MSWNKKLLPEFQERNKSKTHSCQNLFTHPIDNKLEEIVTEYHKTSSTSTLNHEIQQKYDNETEQIECKNEKYNESCIHILHNKSPYNKLKTIIKLL</sequence>
<dbReference type="Proteomes" id="UP000019114">
    <property type="component" value="Unassembled WGS sequence"/>
</dbReference>
<protein>
    <submittedName>
        <fullName evidence="1">Uncharacterized protein</fullName>
    </submittedName>
</protein>
<evidence type="ECO:0000313" key="1">
    <source>
        <dbReference type="EMBL" id="ETW39399.1"/>
    </source>
</evidence>
<evidence type="ECO:0000313" key="2">
    <source>
        <dbReference type="Proteomes" id="UP000019114"/>
    </source>
</evidence>
<reference evidence="1 2" key="2">
    <citation type="submission" date="2013-02" db="EMBL/GenBank/DDBJ databases">
        <title>The Genome Sequence of Plasmodium falciparum NF135/5.C10.</title>
        <authorList>
            <consortium name="The Broad Institute Genome Sequencing Platform"/>
            <consortium name="The Broad Institute Genome Sequencing Center for Infectious Disease"/>
            <person name="Neafsey D."/>
            <person name="Cheeseman I."/>
            <person name="Volkman S."/>
            <person name="Adams J."/>
            <person name="Walker B."/>
            <person name="Young S.K."/>
            <person name="Zeng Q."/>
            <person name="Gargeya S."/>
            <person name="Fitzgerald M."/>
            <person name="Haas B."/>
            <person name="Abouelleil A."/>
            <person name="Alvarado L."/>
            <person name="Arachchi H.M."/>
            <person name="Berlin A.M."/>
            <person name="Chapman S.B."/>
            <person name="Dewar J."/>
            <person name="Goldberg J."/>
            <person name="Griggs A."/>
            <person name="Gujja S."/>
            <person name="Hansen M."/>
            <person name="Howarth C."/>
            <person name="Imamovic A."/>
            <person name="Larimer J."/>
            <person name="McCowan C."/>
            <person name="Murphy C."/>
            <person name="Neiman D."/>
            <person name="Pearson M."/>
            <person name="Priest M."/>
            <person name="Roberts A."/>
            <person name="Saif S."/>
            <person name="Shea T."/>
            <person name="Sisk P."/>
            <person name="Sykes S."/>
            <person name="Wortman J."/>
            <person name="Nusbaum C."/>
            <person name="Birren B."/>
        </authorList>
    </citation>
    <scope>NUCLEOTIDE SEQUENCE [LARGE SCALE GENOMIC DNA]</scope>
    <source>
        <strain evidence="1 2">NF135/5.C10</strain>
    </source>
</reference>